<keyword evidence="3" id="KW-0472">Membrane</keyword>
<comment type="similarity">
    <text evidence="1">Belongs to the LytR/CpsA/Psr (LCP) family.</text>
</comment>
<proteinExistence type="inferred from homology"/>
<keyword evidence="6" id="KW-1185">Reference proteome</keyword>
<feature type="region of interest" description="Disordered" evidence="2">
    <location>
        <begin position="369"/>
        <end position="433"/>
    </location>
</feature>
<keyword evidence="3" id="KW-1133">Transmembrane helix</keyword>
<feature type="region of interest" description="Disordered" evidence="2">
    <location>
        <begin position="1"/>
        <end position="21"/>
    </location>
</feature>
<reference evidence="5 6" key="1">
    <citation type="submission" date="2019-10" db="EMBL/GenBank/DDBJ databases">
        <title>Bifidobacterium from non-human primates.</title>
        <authorList>
            <person name="Modesto M."/>
        </authorList>
    </citation>
    <scope>NUCLEOTIDE SEQUENCE [LARGE SCALE GENOMIC DNA]</scope>
    <source>
        <strain evidence="5 6">SMA15</strain>
    </source>
</reference>
<dbReference type="Pfam" id="PF03816">
    <property type="entry name" value="LytR_cpsA_psr"/>
    <property type="match status" value="1"/>
</dbReference>
<comment type="caution">
    <text evidence="5">The sequence shown here is derived from an EMBL/GenBank/DDBJ whole genome shotgun (WGS) entry which is preliminary data.</text>
</comment>
<dbReference type="AlphaFoldDB" id="A0A6L9SVY0"/>
<evidence type="ECO:0000313" key="5">
    <source>
        <dbReference type="EMBL" id="NEG55702.1"/>
    </source>
</evidence>
<dbReference type="PANTHER" id="PTHR33392:SF6">
    <property type="entry name" value="POLYISOPRENYL-TEICHOIC ACID--PEPTIDOGLYCAN TEICHOIC ACID TRANSFERASE TAGU"/>
    <property type="match status" value="1"/>
</dbReference>
<feature type="transmembrane region" description="Helical" evidence="3">
    <location>
        <begin position="37"/>
        <end position="57"/>
    </location>
</feature>
<dbReference type="Gene3D" id="3.40.630.190">
    <property type="entry name" value="LCP protein"/>
    <property type="match status" value="1"/>
</dbReference>
<sequence>MSSKRSGADIPNINGWDDSSPRHSVAYRVQHRVRNTIVCAVAAVLVFAGSAAGATMLDINGTIADQAVGVIPQNGKSASTQVVDPNAGKSIELLILGQDTRDGDNTAIGGDFADVQGTHNADTTMVMQISADRKYINLVSIPRDSLVDVPSCETSNGTVGAQYGVMFNTIFASGYDQGGDLASAASCTMNAVNSLTGLNIQNFIVVDFNGLKNMIDAVNGVDLCIPSDVEDPYTNTNLSKGWQHLDGTAATQYARMRHGAGDGSDVQRTTRQQYLVKQLLNEALQKDMLTQSGQLYQLAKAALKSLNISKGLANTTTLAGLAMSLKDLKVSNFYTRTVPVVQAPTDANRVVWGDDADDLWAKMRNGEPFVEQSSSDASSDSAQSDSSSQSSGSADGQSSDGSADQSQSDGTSADGSADASQSGNTKVADGVEQDASGQYIDTATGGIIDTETGIIKDAVTGQVVGISEAYLNNVACPTK</sequence>
<evidence type="ECO:0000256" key="2">
    <source>
        <dbReference type="SAM" id="MobiDB-lite"/>
    </source>
</evidence>
<accession>A0A6L9SVY0</accession>
<keyword evidence="3" id="KW-0812">Transmembrane</keyword>
<evidence type="ECO:0000259" key="4">
    <source>
        <dbReference type="Pfam" id="PF03816"/>
    </source>
</evidence>
<dbReference type="EMBL" id="WHZV01000007">
    <property type="protein sequence ID" value="NEG55702.1"/>
    <property type="molecule type" value="Genomic_DNA"/>
</dbReference>
<dbReference type="NCBIfam" id="TIGR00350">
    <property type="entry name" value="lytR_cpsA_psr"/>
    <property type="match status" value="1"/>
</dbReference>
<dbReference type="RefSeq" id="WP_163197483.1">
    <property type="nucleotide sequence ID" value="NZ_WHZV01000007.1"/>
</dbReference>
<gene>
    <name evidence="5" type="ORF">GFD21_08015</name>
</gene>
<dbReference type="Proteomes" id="UP000483293">
    <property type="component" value="Unassembled WGS sequence"/>
</dbReference>
<evidence type="ECO:0000256" key="3">
    <source>
        <dbReference type="SAM" id="Phobius"/>
    </source>
</evidence>
<organism evidence="5 6">
    <name type="scientific">Bifidobacterium platyrrhinorum</name>
    <dbReference type="NCBI Taxonomy" id="2661628"/>
    <lineage>
        <taxon>Bacteria</taxon>
        <taxon>Bacillati</taxon>
        <taxon>Actinomycetota</taxon>
        <taxon>Actinomycetes</taxon>
        <taxon>Bifidobacteriales</taxon>
        <taxon>Bifidobacteriaceae</taxon>
        <taxon>Bifidobacterium</taxon>
    </lineage>
</organism>
<dbReference type="InterPro" id="IPR050922">
    <property type="entry name" value="LytR/CpsA/Psr_CW_biosynth"/>
</dbReference>
<evidence type="ECO:0000313" key="6">
    <source>
        <dbReference type="Proteomes" id="UP000483293"/>
    </source>
</evidence>
<dbReference type="PANTHER" id="PTHR33392">
    <property type="entry name" value="POLYISOPRENYL-TEICHOIC ACID--PEPTIDOGLYCAN TEICHOIC ACID TRANSFERASE TAGU"/>
    <property type="match status" value="1"/>
</dbReference>
<feature type="domain" description="Cell envelope-related transcriptional attenuator" evidence="4">
    <location>
        <begin position="120"/>
        <end position="283"/>
    </location>
</feature>
<evidence type="ECO:0000256" key="1">
    <source>
        <dbReference type="ARBA" id="ARBA00006068"/>
    </source>
</evidence>
<protein>
    <submittedName>
        <fullName evidence="5">Transcriptional regulator</fullName>
    </submittedName>
</protein>
<feature type="compositionally biased region" description="Low complexity" evidence="2">
    <location>
        <begin position="372"/>
        <end position="423"/>
    </location>
</feature>
<name>A0A6L9SVY0_9BIFI</name>
<dbReference type="InterPro" id="IPR004474">
    <property type="entry name" value="LytR_CpsA_psr"/>
</dbReference>